<evidence type="ECO:0000313" key="3">
    <source>
        <dbReference type="Proteomes" id="UP000694411"/>
    </source>
</evidence>
<dbReference type="AlphaFoldDB" id="A0A8D2K8E5"/>
<protein>
    <submittedName>
        <fullName evidence="2">Uncharacterized protein</fullName>
    </submittedName>
</protein>
<feature type="transmembrane region" description="Helical" evidence="1">
    <location>
        <begin position="7"/>
        <end position="23"/>
    </location>
</feature>
<name>A0A8D2K8E5_THEGE</name>
<keyword evidence="1" id="KW-0812">Transmembrane</keyword>
<reference evidence="2" key="2">
    <citation type="submission" date="2025-08" db="UniProtKB">
        <authorList>
            <consortium name="Ensembl"/>
        </authorList>
    </citation>
    <scope>IDENTIFICATION</scope>
</reference>
<sequence>MWFSLNVCIFGPTEFLGFIGWYFSSYLGNLGQLFFKNSSSAPLSLLFSLSFELQLYIFILLVFSHRLLKLYLFCFSSFPTMIFRLGCNQLSSDFFFQFRYCTCHL</sequence>
<reference evidence="2" key="3">
    <citation type="submission" date="2025-09" db="UniProtKB">
        <authorList>
            <consortium name="Ensembl"/>
        </authorList>
    </citation>
    <scope>IDENTIFICATION</scope>
</reference>
<feature type="transmembrane region" description="Helical" evidence="1">
    <location>
        <begin position="43"/>
        <end position="63"/>
    </location>
</feature>
<evidence type="ECO:0000256" key="1">
    <source>
        <dbReference type="SAM" id="Phobius"/>
    </source>
</evidence>
<keyword evidence="1" id="KW-1133">Transmembrane helix</keyword>
<organism evidence="2 3">
    <name type="scientific">Theropithecus gelada</name>
    <name type="common">Gelada baboon</name>
    <dbReference type="NCBI Taxonomy" id="9565"/>
    <lineage>
        <taxon>Eukaryota</taxon>
        <taxon>Metazoa</taxon>
        <taxon>Chordata</taxon>
        <taxon>Craniata</taxon>
        <taxon>Vertebrata</taxon>
        <taxon>Euteleostomi</taxon>
        <taxon>Mammalia</taxon>
        <taxon>Eutheria</taxon>
        <taxon>Euarchontoglires</taxon>
        <taxon>Primates</taxon>
        <taxon>Haplorrhini</taxon>
        <taxon>Catarrhini</taxon>
        <taxon>Cercopithecidae</taxon>
        <taxon>Cercopithecinae</taxon>
        <taxon>Theropithecus</taxon>
    </lineage>
</organism>
<reference evidence="2" key="1">
    <citation type="submission" date="2018-05" db="EMBL/GenBank/DDBJ databases">
        <title>Whole genome of Theropithecus gelada.</title>
        <authorList>
            <person name="Chiou K.L."/>
            <person name="Snyder-Mackler N."/>
        </authorList>
    </citation>
    <scope>NUCLEOTIDE SEQUENCE [LARGE SCALE GENOMIC DNA]</scope>
</reference>
<accession>A0A8D2K8E5</accession>
<dbReference type="Ensembl" id="ENSTGET00000037174.1">
    <property type="protein sequence ID" value="ENSTGEP00000031278.1"/>
    <property type="gene ID" value="ENSTGEG00000025057.1"/>
</dbReference>
<keyword evidence="3" id="KW-1185">Reference proteome</keyword>
<feature type="transmembrane region" description="Helical" evidence="1">
    <location>
        <begin position="70"/>
        <end position="86"/>
    </location>
</feature>
<evidence type="ECO:0000313" key="2">
    <source>
        <dbReference type="Ensembl" id="ENSTGEP00000031278.1"/>
    </source>
</evidence>
<dbReference type="Proteomes" id="UP000694411">
    <property type="component" value="Chromosome 1"/>
</dbReference>
<proteinExistence type="predicted"/>
<keyword evidence="1" id="KW-0472">Membrane</keyword>